<comment type="caution">
    <text evidence="4">The sequence shown here is derived from an EMBL/GenBank/DDBJ whole genome shotgun (WGS) entry which is preliminary data.</text>
</comment>
<evidence type="ECO:0000313" key="5">
    <source>
        <dbReference type="Proteomes" id="UP000069773"/>
    </source>
</evidence>
<evidence type="ECO:0000256" key="1">
    <source>
        <dbReference type="ARBA" id="ARBA00006484"/>
    </source>
</evidence>
<name>A0ABQ0KBY8_MYCNV</name>
<dbReference type="EMBL" id="BCTA01000002">
    <property type="protein sequence ID" value="GAT07049.1"/>
    <property type="molecule type" value="Genomic_DNA"/>
</dbReference>
<dbReference type="SUPFAM" id="SSF51735">
    <property type="entry name" value="NAD(P)-binding Rossmann-fold domains"/>
    <property type="match status" value="1"/>
</dbReference>
<dbReference type="Pfam" id="PF00106">
    <property type="entry name" value="adh_short"/>
    <property type="match status" value="1"/>
</dbReference>
<protein>
    <submittedName>
        <fullName evidence="4">Short-chain type dehydrogenasereductase</fullName>
    </submittedName>
</protein>
<evidence type="ECO:0000313" key="4">
    <source>
        <dbReference type="EMBL" id="GAT07049.1"/>
    </source>
</evidence>
<dbReference type="PRINTS" id="PR00081">
    <property type="entry name" value="GDHRDH"/>
</dbReference>
<accession>A0ABQ0KBY8</accession>
<proteinExistence type="inferred from homology"/>
<dbReference type="CDD" id="cd05233">
    <property type="entry name" value="SDR_c"/>
    <property type="match status" value="1"/>
</dbReference>
<sequence>MSNYLWVVATLNGRRILVTGGATGIGAAAVHVLTEAGARVVATRHTTAPPAVPGVSWLQCDVRDADAVEETVRAAAEAMGGLDKLLNAAGLWQAGIPGQIATDDIESLTGTNVKATILTNQSAYMGMRENGGDRIINFGSAEAVMGSPLSAVYAATKGRWPPGPDRPPGRGRPRTCR</sequence>
<dbReference type="Proteomes" id="UP000069773">
    <property type="component" value="Unassembled WGS sequence"/>
</dbReference>
<feature type="region of interest" description="Disordered" evidence="3">
    <location>
        <begin position="157"/>
        <end position="177"/>
    </location>
</feature>
<comment type="similarity">
    <text evidence="1">Belongs to the short-chain dehydrogenases/reductases (SDR) family.</text>
</comment>
<dbReference type="PANTHER" id="PTHR24321">
    <property type="entry name" value="DEHYDROGENASES, SHORT CHAIN"/>
    <property type="match status" value="1"/>
</dbReference>
<reference evidence="4 5" key="1">
    <citation type="journal article" date="2016" name="Genome Announc.">
        <title>Draft Genome Sequences of Five Rapidly Growing Mycobacterium Species, M. thermoresistibile, M. fortuitum subsp. acetamidolyticum, M. canariasense, M. brisbanense, and M. novocastrense.</title>
        <authorList>
            <person name="Katahira K."/>
            <person name="Ogura Y."/>
            <person name="Gotoh Y."/>
            <person name="Hayashi T."/>
        </authorList>
    </citation>
    <scope>NUCLEOTIDE SEQUENCE [LARGE SCALE GENOMIC DNA]</scope>
    <source>
        <strain evidence="4 5">JCM18114</strain>
    </source>
</reference>
<evidence type="ECO:0000256" key="2">
    <source>
        <dbReference type="ARBA" id="ARBA00023002"/>
    </source>
</evidence>
<gene>
    <name evidence="4" type="ORF">RMCN_0182</name>
</gene>
<dbReference type="InterPro" id="IPR002347">
    <property type="entry name" value="SDR_fam"/>
</dbReference>
<dbReference type="PANTHER" id="PTHR24321:SF8">
    <property type="entry name" value="ESTRADIOL 17-BETA-DEHYDROGENASE 8-RELATED"/>
    <property type="match status" value="1"/>
</dbReference>
<evidence type="ECO:0000256" key="3">
    <source>
        <dbReference type="SAM" id="MobiDB-lite"/>
    </source>
</evidence>
<keyword evidence="2" id="KW-0560">Oxidoreductase</keyword>
<keyword evidence="5" id="KW-1185">Reference proteome</keyword>
<dbReference type="Gene3D" id="3.40.50.720">
    <property type="entry name" value="NAD(P)-binding Rossmann-like Domain"/>
    <property type="match status" value="1"/>
</dbReference>
<dbReference type="InterPro" id="IPR036291">
    <property type="entry name" value="NAD(P)-bd_dom_sf"/>
</dbReference>
<organism evidence="4 5">
    <name type="scientific">Mycolicibacterium novocastrense</name>
    <name type="common">Mycobacterium novocastrense</name>
    <dbReference type="NCBI Taxonomy" id="59813"/>
    <lineage>
        <taxon>Bacteria</taxon>
        <taxon>Bacillati</taxon>
        <taxon>Actinomycetota</taxon>
        <taxon>Actinomycetes</taxon>
        <taxon>Mycobacteriales</taxon>
        <taxon>Mycobacteriaceae</taxon>
        <taxon>Mycolicibacterium</taxon>
    </lineage>
</organism>